<evidence type="ECO:0000313" key="2">
    <source>
        <dbReference type="EMBL" id="ELQ76541.1"/>
    </source>
</evidence>
<dbReference type="VEuPathDB" id="MicrosporidiaDB:THOM_0469"/>
<sequence length="166" mass="19252">MNDRMDGKISSNSNPNTTITYIPNTNIIITIPTTPSIPNLSKWLHTGTPPHCPWLYPSLNIHSYTLLNIFDPYYHPLVMLYISTFIYLLLTSRHTLYVLISFVGYNELEYVMVCPEVVPVLIVRRWILGGYWSGRGYAMWAVGWCECVLFVGMCIVKYLKRNRRVL</sequence>
<proteinExistence type="predicted"/>
<dbReference type="OrthoDB" id="10483264at2759"/>
<keyword evidence="1" id="KW-0812">Transmembrane</keyword>
<dbReference type="EMBL" id="JH993839">
    <property type="protein sequence ID" value="ELQ76541.1"/>
    <property type="molecule type" value="Genomic_DNA"/>
</dbReference>
<accession>L7JZR9</accession>
<feature type="transmembrane region" description="Helical" evidence="1">
    <location>
        <begin position="139"/>
        <end position="159"/>
    </location>
</feature>
<keyword evidence="1" id="KW-1133">Transmembrane helix</keyword>
<organism evidence="2 3">
    <name type="scientific">Trachipleistophora hominis</name>
    <name type="common">Microsporidian parasite</name>
    <dbReference type="NCBI Taxonomy" id="72359"/>
    <lineage>
        <taxon>Eukaryota</taxon>
        <taxon>Fungi</taxon>
        <taxon>Fungi incertae sedis</taxon>
        <taxon>Microsporidia</taxon>
        <taxon>Pleistophoridae</taxon>
        <taxon>Trachipleistophora</taxon>
    </lineage>
</organism>
<keyword evidence="1" id="KW-0472">Membrane</keyword>
<evidence type="ECO:0000256" key="1">
    <source>
        <dbReference type="SAM" id="Phobius"/>
    </source>
</evidence>
<protein>
    <submittedName>
        <fullName evidence="2">Putative transporter</fullName>
    </submittedName>
</protein>
<feature type="transmembrane region" description="Helical" evidence="1">
    <location>
        <begin position="73"/>
        <end position="90"/>
    </location>
</feature>
<evidence type="ECO:0000313" key="3">
    <source>
        <dbReference type="Proteomes" id="UP000011185"/>
    </source>
</evidence>
<dbReference type="Proteomes" id="UP000011185">
    <property type="component" value="Unassembled WGS sequence"/>
</dbReference>
<dbReference type="InParanoid" id="L7JZR9"/>
<dbReference type="HOGENOM" id="CLU_1603906_0_0_1"/>
<reference evidence="2 3" key="1">
    <citation type="journal article" date="2012" name="PLoS Pathog.">
        <title>The genome of the obligate intracellular parasite Trachipleistophora hominis: new insights into microsporidian genome dynamics and reductive evolution.</title>
        <authorList>
            <person name="Heinz E."/>
            <person name="Williams T.A."/>
            <person name="Nakjang S."/>
            <person name="Noel C.J."/>
            <person name="Swan D.C."/>
            <person name="Goldberg A.V."/>
            <person name="Harris S.R."/>
            <person name="Weinmaier T."/>
            <person name="Markert S."/>
            <person name="Becher D."/>
            <person name="Bernhardt J."/>
            <person name="Dagan T."/>
            <person name="Hacker C."/>
            <person name="Lucocq J.M."/>
            <person name="Schweder T."/>
            <person name="Rattei T."/>
            <person name="Hall N."/>
            <person name="Hirt R.P."/>
            <person name="Embley T.M."/>
        </authorList>
    </citation>
    <scope>NUCLEOTIDE SEQUENCE [LARGE SCALE GENOMIC DNA]</scope>
</reference>
<dbReference type="AlphaFoldDB" id="L7JZR9"/>
<keyword evidence="3" id="KW-1185">Reference proteome</keyword>
<gene>
    <name evidence="2" type="ORF">THOM_0469</name>
</gene>
<name>L7JZR9_TRAHO</name>